<dbReference type="Proteomes" id="UP000008783">
    <property type="component" value="Unassembled WGS sequence"/>
</dbReference>
<dbReference type="KEGG" id="pgr:PGTG_01989"/>
<dbReference type="HOGENOM" id="CLU_1518585_0_0_1"/>
<keyword evidence="2" id="KW-1185">Reference proteome</keyword>
<gene>
    <name evidence="1" type="ORF">PGTG_01989</name>
</gene>
<evidence type="ECO:0000313" key="2">
    <source>
        <dbReference type="Proteomes" id="UP000008783"/>
    </source>
</evidence>
<dbReference type="RefSeq" id="XP_003319815.2">
    <property type="nucleotide sequence ID" value="XM_003319767.2"/>
</dbReference>
<proteinExistence type="predicted"/>
<reference evidence="2" key="2">
    <citation type="journal article" date="2011" name="Proc. Natl. Acad. Sci. U.S.A.">
        <title>Obligate biotrophy features unraveled by the genomic analysis of rust fungi.</title>
        <authorList>
            <person name="Duplessis S."/>
            <person name="Cuomo C.A."/>
            <person name="Lin Y.-C."/>
            <person name="Aerts A."/>
            <person name="Tisserant E."/>
            <person name="Veneault-Fourrey C."/>
            <person name="Joly D.L."/>
            <person name="Hacquard S."/>
            <person name="Amselem J."/>
            <person name="Cantarel B.L."/>
            <person name="Chiu R."/>
            <person name="Coutinho P.M."/>
            <person name="Feau N."/>
            <person name="Field M."/>
            <person name="Frey P."/>
            <person name="Gelhaye E."/>
            <person name="Goldberg J."/>
            <person name="Grabherr M.G."/>
            <person name="Kodira C.D."/>
            <person name="Kohler A."/>
            <person name="Kuees U."/>
            <person name="Lindquist E.A."/>
            <person name="Lucas S.M."/>
            <person name="Mago R."/>
            <person name="Mauceli E."/>
            <person name="Morin E."/>
            <person name="Murat C."/>
            <person name="Pangilinan J.L."/>
            <person name="Park R."/>
            <person name="Pearson M."/>
            <person name="Quesneville H."/>
            <person name="Rouhier N."/>
            <person name="Sakthikumar S."/>
            <person name="Salamov A.A."/>
            <person name="Schmutz J."/>
            <person name="Selles B."/>
            <person name="Shapiro H."/>
            <person name="Tanguay P."/>
            <person name="Tuskan G.A."/>
            <person name="Henrissat B."/>
            <person name="Van de Peer Y."/>
            <person name="Rouze P."/>
            <person name="Ellis J.G."/>
            <person name="Dodds P.N."/>
            <person name="Schein J.E."/>
            <person name="Zhong S."/>
            <person name="Hamelin R.C."/>
            <person name="Grigoriev I.V."/>
            <person name="Szabo L.J."/>
            <person name="Martin F."/>
        </authorList>
    </citation>
    <scope>NUCLEOTIDE SEQUENCE [LARGE SCALE GENOMIC DNA]</scope>
    <source>
        <strain evidence="2">CRL 75-36-700-3 / race SCCL</strain>
    </source>
</reference>
<accession>E3JTM1</accession>
<reference key="1">
    <citation type="submission" date="2007-01" db="EMBL/GenBank/DDBJ databases">
        <title>The Genome Sequence of Puccinia graminis f. sp. tritici Strain CRL 75-36-700-3.</title>
        <authorList>
            <consortium name="The Broad Institute Genome Sequencing Platform"/>
            <person name="Birren B."/>
            <person name="Lander E."/>
            <person name="Galagan J."/>
            <person name="Nusbaum C."/>
            <person name="Devon K."/>
            <person name="Cuomo C."/>
            <person name="Jaffe D."/>
            <person name="Butler J."/>
            <person name="Alvarez P."/>
            <person name="Gnerre S."/>
            <person name="Grabherr M."/>
            <person name="Mauceli E."/>
            <person name="Brockman W."/>
            <person name="Young S."/>
            <person name="LaButti K."/>
            <person name="Sykes S."/>
            <person name="DeCaprio D."/>
            <person name="Crawford M."/>
            <person name="Koehrsen M."/>
            <person name="Engels R."/>
            <person name="Montgomery P."/>
            <person name="Pearson M."/>
            <person name="Howarth C."/>
            <person name="Larson L."/>
            <person name="White J."/>
            <person name="Zeng Q."/>
            <person name="Kodira C."/>
            <person name="Yandava C."/>
            <person name="Alvarado L."/>
            <person name="O'Leary S."/>
            <person name="Szabo L."/>
            <person name="Dean R."/>
            <person name="Schein J."/>
        </authorList>
    </citation>
    <scope>NUCLEOTIDE SEQUENCE</scope>
    <source>
        <strain>CRL 75-36-700-3</strain>
    </source>
</reference>
<dbReference type="OrthoDB" id="10540757at2759"/>
<sequence>MDAGVDIDPSLLHSLIDCLSVSAISRRFFQVKHSTFIRVYHLKGSSLEGVDVDPRWNVIVINRLPVSAIDNESQSNRLTSSSLDPPARRGLYRPVSECKKAPQEPLMIGGRLRLQALRCLRHLNVKQRRKRIVVGPNSILAYKQRRASFATIPAQKVQSAATETPPKLFRDLDYCST</sequence>
<protein>
    <submittedName>
        <fullName evidence="1">Uncharacterized protein</fullName>
    </submittedName>
</protein>
<evidence type="ECO:0000313" key="1">
    <source>
        <dbReference type="EMBL" id="EFP75396.2"/>
    </source>
</evidence>
<dbReference type="VEuPathDB" id="FungiDB:PGTG_01989"/>
<dbReference type="EMBL" id="DS178263">
    <property type="protein sequence ID" value="EFP75396.2"/>
    <property type="molecule type" value="Genomic_DNA"/>
</dbReference>
<dbReference type="InParanoid" id="E3JTM1"/>
<dbReference type="GeneID" id="10542943"/>
<organism evidence="1 2">
    <name type="scientific">Puccinia graminis f. sp. tritici (strain CRL 75-36-700-3 / race SCCL)</name>
    <name type="common">Black stem rust fungus</name>
    <dbReference type="NCBI Taxonomy" id="418459"/>
    <lineage>
        <taxon>Eukaryota</taxon>
        <taxon>Fungi</taxon>
        <taxon>Dikarya</taxon>
        <taxon>Basidiomycota</taxon>
        <taxon>Pucciniomycotina</taxon>
        <taxon>Pucciniomycetes</taxon>
        <taxon>Pucciniales</taxon>
        <taxon>Pucciniaceae</taxon>
        <taxon>Puccinia</taxon>
    </lineage>
</organism>
<name>E3JTM1_PUCGT</name>
<dbReference type="AlphaFoldDB" id="E3JTM1"/>